<reference evidence="9" key="1">
    <citation type="submission" date="2020-05" db="EMBL/GenBank/DDBJ databases">
        <authorList>
            <person name="Chiriac C."/>
            <person name="Salcher M."/>
            <person name="Ghai R."/>
            <person name="Kavagutti S V."/>
        </authorList>
    </citation>
    <scope>NUCLEOTIDE SEQUENCE</scope>
</reference>
<evidence type="ECO:0000256" key="4">
    <source>
        <dbReference type="ARBA" id="ARBA00022692"/>
    </source>
</evidence>
<feature type="transmembrane region" description="Helical" evidence="8">
    <location>
        <begin position="278"/>
        <end position="309"/>
    </location>
</feature>
<evidence type="ECO:0000256" key="7">
    <source>
        <dbReference type="ARBA" id="ARBA00023136"/>
    </source>
</evidence>
<dbReference type="EMBL" id="CAEZWJ010000034">
    <property type="protein sequence ID" value="CAB4658276.1"/>
    <property type="molecule type" value="Genomic_DNA"/>
</dbReference>
<evidence type="ECO:0000313" key="9">
    <source>
        <dbReference type="EMBL" id="CAB4658276.1"/>
    </source>
</evidence>
<feature type="transmembrane region" description="Helical" evidence="8">
    <location>
        <begin position="386"/>
        <end position="408"/>
    </location>
</feature>
<dbReference type="InterPro" id="IPR003445">
    <property type="entry name" value="Cat_transpt"/>
</dbReference>
<dbReference type="PANTHER" id="PTHR32024:SF1">
    <property type="entry name" value="KTR SYSTEM POTASSIUM UPTAKE PROTEIN B"/>
    <property type="match status" value="1"/>
</dbReference>
<keyword evidence="7 8" id="KW-0472">Membrane</keyword>
<feature type="transmembrane region" description="Helical" evidence="8">
    <location>
        <begin position="55"/>
        <end position="79"/>
    </location>
</feature>
<name>A0A6J6L9M4_9ZZZZ</name>
<sequence length="425" mass="45181">MIGIGTILLLIPQATASGRKTSFLDALFTATSAVCVTGLSVVDTATHWTGFGKGIILFLIQIGGLGIVTVVSIGILLVADRIGLSHTRILAADLRTDSYSSVGKLVRNLVLTTLAFEAVFAVILSARFFFAHDYEFPTAVVHGVFHSISAWNNAGFALYTDSLMGFATDWFLSIAVCLAVIIGGIGFPVLRTLAIHRLNWRRWPLHSKLMLSTTAALLVAGTLFFLVFEWSNSRTLGALPESARLHSAFFHSVQTRTAGFNSVDMAGLNEESLLVSTFLMFIGGGSASTAGGIKVTIFALLAFVIWAEIRGNRDVNMFGRRISEEVQRQALTVALVGVGVLATATLALMAAGDSTLTAAAFEAVSALSTVGLSTGVTAEEGSLTRIILVILMFIGRLGPVVLAAAIVLRSRSNMFRLPSERPLIG</sequence>
<evidence type="ECO:0000256" key="8">
    <source>
        <dbReference type="SAM" id="Phobius"/>
    </source>
</evidence>
<keyword evidence="6" id="KW-0406">Ion transport</keyword>
<evidence type="ECO:0000256" key="2">
    <source>
        <dbReference type="ARBA" id="ARBA00022448"/>
    </source>
</evidence>
<feature type="transmembrane region" description="Helical" evidence="8">
    <location>
        <begin position="330"/>
        <end position="351"/>
    </location>
</feature>
<dbReference type="GO" id="GO:0030001">
    <property type="term" value="P:metal ion transport"/>
    <property type="evidence" value="ECO:0007669"/>
    <property type="project" value="UniProtKB-ARBA"/>
</dbReference>
<evidence type="ECO:0000256" key="5">
    <source>
        <dbReference type="ARBA" id="ARBA00022989"/>
    </source>
</evidence>
<gene>
    <name evidence="9" type="ORF">UFOPK2214_01058</name>
</gene>
<evidence type="ECO:0000256" key="6">
    <source>
        <dbReference type="ARBA" id="ARBA00023065"/>
    </source>
</evidence>
<keyword evidence="2" id="KW-0813">Transport</keyword>
<evidence type="ECO:0000256" key="1">
    <source>
        <dbReference type="ARBA" id="ARBA00004651"/>
    </source>
</evidence>
<protein>
    <submittedName>
        <fullName evidence="9">Unannotated protein</fullName>
    </submittedName>
</protein>
<dbReference type="PANTHER" id="PTHR32024">
    <property type="entry name" value="TRK SYSTEM POTASSIUM UPTAKE PROTEIN TRKG-RELATED"/>
    <property type="match status" value="1"/>
</dbReference>
<keyword evidence="3" id="KW-1003">Cell membrane</keyword>
<proteinExistence type="predicted"/>
<feature type="transmembrane region" description="Helical" evidence="8">
    <location>
        <begin position="209"/>
        <end position="228"/>
    </location>
</feature>
<keyword evidence="4 8" id="KW-0812">Transmembrane</keyword>
<dbReference type="GO" id="GO:0008324">
    <property type="term" value="F:monoatomic cation transmembrane transporter activity"/>
    <property type="evidence" value="ECO:0007669"/>
    <property type="project" value="InterPro"/>
</dbReference>
<dbReference type="GO" id="GO:0005886">
    <property type="term" value="C:plasma membrane"/>
    <property type="evidence" value="ECO:0007669"/>
    <property type="project" value="UniProtKB-SubCell"/>
</dbReference>
<dbReference type="AlphaFoldDB" id="A0A6J6L9M4"/>
<feature type="transmembrane region" description="Helical" evidence="8">
    <location>
        <begin position="109"/>
        <end position="130"/>
    </location>
</feature>
<keyword evidence="5 8" id="KW-1133">Transmembrane helix</keyword>
<organism evidence="9">
    <name type="scientific">freshwater metagenome</name>
    <dbReference type="NCBI Taxonomy" id="449393"/>
    <lineage>
        <taxon>unclassified sequences</taxon>
        <taxon>metagenomes</taxon>
        <taxon>ecological metagenomes</taxon>
    </lineage>
</organism>
<dbReference type="Pfam" id="PF02386">
    <property type="entry name" value="TrkH"/>
    <property type="match status" value="1"/>
</dbReference>
<accession>A0A6J6L9M4</accession>
<feature type="transmembrane region" description="Helical" evidence="8">
    <location>
        <begin position="170"/>
        <end position="189"/>
    </location>
</feature>
<evidence type="ECO:0000256" key="3">
    <source>
        <dbReference type="ARBA" id="ARBA00022475"/>
    </source>
</evidence>
<comment type="subcellular location">
    <subcellularLocation>
        <location evidence="1">Cell membrane</location>
        <topology evidence="1">Multi-pass membrane protein</topology>
    </subcellularLocation>
</comment>